<dbReference type="PROSITE" id="PS50943">
    <property type="entry name" value="HTH_CROC1"/>
    <property type="match status" value="1"/>
</dbReference>
<dbReference type="GO" id="GO:0003677">
    <property type="term" value="F:DNA binding"/>
    <property type="evidence" value="ECO:0007669"/>
    <property type="project" value="InterPro"/>
</dbReference>
<evidence type="ECO:0000313" key="2">
    <source>
        <dbReference type="EMBL" id="SIT93931.1"/>
    </source>
</evidence>
<dbReference type="STRING" id="1317125.SAMN05444128_3339"/>
<dbReference type="Pfam" id="PF13560">
    <property type="entry name" value="HTH_31"/>
    <property type="match status" value="1"/>
</dbReference>
<reference evidence="3" key="1">
    <citation type="submission" date="2017-01" db="EMBL/GenBank/DDBJ databases">
        <authorList>
            <person name="Varghese N."/>
            <person name="Submissions S."/>
        </authorList>
    </citation>
    <scope>NUCLEOTIDE SEQUENCE [LARGE SCALE GENOMIC DNA]</scope>
    <source>
        <strain evidence="3">LP100</strain>
    </source>
</reference>
<proteinExistence type="predicted"/>
<dbReference type="SMART" id="SM00530">
    <property type="entry name" value="HTH_XRE"/>
    <property type="match status" value="1"/>
</dbReference>
<dbReference type="InterPro" id="IPR010982">
    <property type="entry name" value="Lambda_DNA-bd_dom_sf"/>
</dbReference>
<dbReference type="CDD" id="cd00093">
    <property type="entry name" value="HTH_XRE"/>
    <property type="match status" value="1"/>
</dbReference>
<protein>
    <submittedName>
        <fullName evidence="2">Helix-turn-helix domain-containing protein</fullName>
    </submittedName>
</protein>
<evidence type="ECO:0000259" key="1">
    <source>
        <dbReference type="PROSITE" id="PS50943"/>
    </source>
</evidence>
<dbReference type="Proteomes" id="UP000187181">
    <property type="component" value="Unassembled WGS sequence"/>
</dbReference>
<accession>A0A1R3XPU8</accession>
<evidence type="ECO:0000313" key="3">
    <source>
        <dbReference type="Proteomes" id="UP000187181"/>
    </source>
</evidence>
<dbReference type="Gene3D" id="1.10.260.40">
    <property type="entry name" value="lambda repressor-like DNA-binding domains"/>
    <property type="match status" value="1"/>
</dbReference>
<name>A0A1R3XPU8_9BACT</name>
<keyword evidence="3" id="KW-1185">Reference proteome</keyword>
<gene>
    <name evidence="2" type="ORF">SAMN05444128_3339</name>
</gene>
<feature type="domain" description="HTH cro/C1-type" evidence="1">
    <location>
        <begin position="29"/>
        <end position="83"/>
    </location>
</feature>
<dbReference type="InterPro" id="IPR001387">
    <property type="entry name" value="Cro/C1-type_HTH"/>
</dbReference>
<organism evidence="2 3">
    <name type="scientific">Pontibacter indicus</name>
    <dbReference type="NCBI Taxonomy" id="1317125"/>
    <lineage>
        <taxon>Bacteria</taxon>
        <taxon>Pseudomonadati</taxon>
        <taxon>Bacteroidota</taxon>
        <taxon>Cytophagia</taxon>
        <taxon>Cytophagales</taxon>
        <taxon>Hymenobacteraceae</taxon>
        <taxon>Pontibacter</taxon>
    </lineage>
</organism>
<dbReference type="AlphaFoldDB" id="A0A1R3XPU8"/>
<dbReference type="EMBL" id="FTPP01000003">
    <property type="protein sequence ID" value="SIT93931.1"/>
    <property type="molecule type" value="Genomic_DNA"/>
</dbReference>
<dbReference type="SUPFAM" id="SSF47413">
    <property type="entry name" value="lambda repressor-like DNA-binding domains"/>
    <property type="match status" value="1"/>
</dbReference>
<sequence length="113" mass="12720">MLIVVYIMAKSRPLYPSWQRLLAELGENIKLARLRRRLSTEQVAERAAISRPTLSQIEKGEPSVAMGNYLKVLAVLGLEKDLAQVGRDDKLGRKLQDAELPVRERAPKHSSDT</sequence>